<proteinExistence type="predicted"/>
<sequence>MKKISNIKHLLLTVLVAATFTSCQKDEVIGGTAVQNLSGEFWVKLDDGADPTGTFDDSYYTLSTYNTASNKPDSLWIDDNNDSPSGKPFWAIKGKILANVGNLAFSGKDVENQIYDSHFTITNGKILRNAATAPGTKLKTDSIYFEVQFDDDPVPGTTHKVSGYARTRFDADDHY</sequence>
<evidence type="ECO:0000313" key="1">
    <source>
        <dbReference type="EMBL" id="RYU91394.1"/>
    </source>
</evidence>
<keyword evidence="2" id="KW-1185">Reference proteome</keyword>
<protein>
    <submittedName>
        <fullName evidence="1">Uncharacterized protein</fullName>
    </submittedName>
</protein>
<dbReference type="OrthoDB" id="851990at2"/>
<dbReference type="RefSeq" id="WP_129875653.1">
    <property type="nucleotide sequence ID" value="NZ_SEWG01000002.1"/>
</dbReference>
<dbReference type="InterPro" id="IPR024404">
    <property type="entry name" value="Lipid-bd_put"/>
</dbReference>
<accession>A0A4Q5LPR0</accession>
<dbReference type="InterPro" id="IPR038668">
    <property type="entry name" value="Lipid-bd_sf"/>
</dbReference>
<comment type="caution">
    <text evidence="1">The sequence shown here is derived from an EMBL/GenBank/DDBJ whole genome shotgun (WGS) entry which is preliminary data.</text>
</comment>
<gene>
    <name evidence="1" type="ORF">EWM62_05485</name>
</gene>
<dbReference type="Gene3D" id="2.40.128.220">
    <property type="match status" value="1"/>
</dbReference>
<dbReference type="Proteomes" id="UP000293331">
    <property type="component" value="Unassembled WGS sequence"/>
</dbReference>
<evidence type="ECO:0000313" key="2">
    <source>
        <dbReference type="Proteomes" id="UP000293331"/>
    </source>
</evidence>
<dbReference type="EMBL" id="SEWG01000002">
    <property type="protein sequence ID" value="RYU91394.1"/>
    <property type="molecule type" value="Genomic_DNA"/>
</dbReference>
<name>A0A4Q5LPR0_9SPHI</name>
<dbReference type="PROSITE" id="PS51257">
    <property type="entry name" value="PROKAR_LIPOPROTEIN"/>
    <property type="match status" value="1"/>
</dbReference>
<dbReference type="Pfam" id="PF12888">
    <property type="entry name" value="Lipid_bd"/>
    <property type="match status" value="1"/>
</dbReference>
<organism evidence="1 2">
    <name type="scientific">Mucilaginibacter terrigena</name>
    <dbReference type="NCBI Taxonomy" id="2492395"/>
    <lineage>
        <taxon>Bacteria</taxon>
        <taxon>Pseudomonadati</taxon>
        <taxon>Bacteroidota</taxon>
        <taxon>Sphingobacteriia</taxon>
        <taxon>Sphingobacteriales</taxon>
        <taxon>Sphingobacteriaceae</taxon>
        <taxon>Mucilaginibacter</taxon>
    </lineage>
</organism>
<reference evidence="1 2" key="1">
    <citation type="submission" date="2019-02" db="EMBL/GenBank/DDBJ databases">
        <title>Bacterial novel species Mucilaginibacter sp. 17JY9-4 isolated from soil.</title>
        <authorList>
            <person name="Jung H.-Y."/>
        </authorList>
    </citation>
    <scope>NUCLEOTIDE SEQUENCE [LARGE SCALE GENOMIC DNA]</scope>
    <source>
        <strain evidence="1 2">17JY9-4</strain>
    </source>
</reference>
<dbReference type="AlphaFoldDB" id="A0A4Q5LPR0"/>